<dbReference type="RefSeq" id="WP_204908474.1">
    <property type="nucleotide sequence ID" value="NZ_JACJLV010000010.1"/>
</dbReference>
<feature type="non-terminal residue" evidence="22">
    <location>
        <position position="488"/>
    </location>
</feature>
<dbReference type="GO" id="GO:0016301">
    <property type="term" value="F:kinase activity"/>
    <property type="evidence" value="ECO:0007669"/>
    <property type="project" value="UniProtKB-KW"/>
</dbReference>
<evidence type="ECO:0000256" key="13">
    <source>
        <dbReference type="ARBA" id="ARBA00022723"/>
    </source>
</evidence>
<evidence type="ECO:0000256" key="18">
    <source>
        <dbReference type="PIRSR" id="PIRSR000732-3"/>
    </source>
</evidence>
<proteinExistence type="inferred from homology"/>
<dbReference type="PIRSF" id="PIRSF000732">
    <property type="entry name" value="PTS_enzyme_I"/>
    <property type="match status" value="1"/>
</dbReference>
<dbReference type="SUPFAM" id="SSF51621">
    <property type="entry name" value="Phosphoenolpyruvate/pyruvate domain"/>
    <property type="match status" value="1"/>
</dbReference>
<keyword evidence="15 18" id="KW-0460">Magnesium</keyword>
<dbReference type="Gene3D" id="3.50.30.10">
    <property type="entry name" value="Phosphohistidine domain"/>
    <property type="match status" value="1"/>
</dbReference>
<feature type="binding site" evidence="17">
    <location>
        <position position="330"/>
    </location>
    <ligand>
        <name>phosphoenolpyruvate</name>
        <dbReference type="ChEBI" id="CHEBI:58702"/>
    </ligand>
</feature>
<organism evidence="22 23">
    <name type="scientific">Mordavella massiliensis</name>
    <dbReference type="NCBI Taxonomy" id="1871024"/>
    <lineage>
        <taxon>Bacteria</taxon>
        <taxon>Bacillati</taxon>
        <taxon>Bacillota</taxon>
        <taxon>Clostridia</taxon>
        <taxon>Eubacteriales</taxon>
        <taxon>Clostridiaceae</taxon>
        <taxon>Mordavella</taxon>
    </lineage>
</organism>
<feature type="domain" description="PEP-utilising enzyme mobile" evidence="19">
    <location>
        <begin position="153"/>
        <end position="223"/>
    </location>
</feature>
<keyword evidence="14" id="KW-0418">Kinase</keyword>
<evidence type="ECO:0000256" key="14">
    <source>
        <dbReference type="ARBA" id="ARBA00022777"/>
    </source>
</evidence>
<feature type="domain" description="Phosphotransferase system enzyme I N-terminal" evidence="21">
    <location>
        <begin position="5"/>
        <end position="126"/>
    </location>
</feature>
<dbReference type="Pfam" id="PF02896">
    <property type="entry name" value="PEP-utilizers_C"/>
    <property type="match status" value="1"/>
</dbReference>
<evidence type="ECO:0000256" key="11">
    <source>
        <dbReference type="ARBA" id="ARBA00022679"/>
    </source>
</evidence>
<comment type="similarity">
    <text evidence="5">Belongs to the PEP-utilizing enzyme family.</text>
</comment>
<evidence type="ECO:0000259" key="20">
    <source>
        <dbReference type="Pfam" id="PF02896"/>
    </source>
</evidence>
<dbReference type="InterPro" id="IPR015813">
    <property type="entry name" value="Pyrv/PenolPyrv_kinase-like_dom"/>
</dbReference>
<dbReference type="InterPro" id="IPR008731">
    <property type="entry name" value="PTS_EIN"/>
</dbReference>
<comment type="cofactor">
    <cofactor evidence="2 18">
        <name>Mg(2+)</name>
        <dbReference type="ChEBI" id="CHEBI:18420"/>
    </cofactor>
</comment>
<evidence type="ECO:0000256" key="4">
    <source>
        <dbReference type="ARBA" id="ARBA00004496"/>
    </source>
</evidence>
<comment type="caution">
    <text evidence="22">The sequence shown here is derived from an EMBL/GenBank/DDBJ whole genome shotgun (WGS) entry which is preliminary data.</text>
</comment>
<dbReference type="InterPro" id="IPR036618">
    <property type="entry name" value="PtsI_HPr-bd_sf"/>
</dbReference>
<evidence type="ECO:0000256" key="5">
    <source>
        <dbReference type="ARBA" id="ARBA00007837"/>
    </source>
</evidence>
<dbReference type="PANTHER" id="PTHR46244:SF3">
    <property type="entry name" value="PHOSPHOENOLPYRUVATE-PROTEIN PHOSPHOTRANSFERASE"/>
    <property type="match status" value="1"/>
</dbReference>
<dbReference type="GO" id="GO:0005737">
    <property type="term" value="C:cytoplasm"/>
    <property type="evidence" value="ECO:0007669"/>
    <property type="project" value="UniProtKB-SubCell"/>
</dbReference>
<keyword evidence="23" id="KW-1185">Reference proteome</keyword>
<evidence type="ECO:0000256" key="17">
    <source>
        <dbReference type="PIRSR" id="PIRSR000732-2"/>
    </source>
</evidence>
<dbReference type="Gene3D" id="1.10.274.10">
    <property type="entry name" value="PtsI, HPr-binding domain"/>
    <property type="match status" value="1"/>
</dbReference>
<evidence type="ECO:0000313" key="23">
    <source>
        <dbReference type="Proteomes" id="UP000713880"/>
    </source>
</evidence>
<dbReference type="PANTHER" id="PTHR46244">
    <property type="entry name" value="PHOSPHOENOLPYRUVATE-PROTEIN PHOSPHOTRANSFERASE"/>
    <property type="match status" value="1"/>
</dbReference>
<dbReference type="EMBL" id="JACJLV010000010">
    <property type="protein sequence ID" value="MBM6826426.1"/>
    <property type="molecule type" value="Genomic_DNA"/>
</dbReference>
<evidence type="ECO:0000256" key="7">
    <source>
        <dbReference type="ARBA" id="ARBA00016544"/>
    </source>
</evidence>
<dbReference type="InterPro" id="IPR040442">
    <property type="entry name" value="Pyrv_kinase-like_dom_sf"/>
</dbReference>
<dbReference type="GO" id="GO:0046872">
    <property type="term" value="F:metal ion binding"/>
    <property type="evidence" value="ECO:0007669"/>
    <property type="project" value="UniProtKB-KW"/>
</dbReference>
<sequence length="488" mass="54702">MKKYQGKSVSEGIAIGKLRVYSREQRIIEKRRTEDVDRELGRFEDARASVALELSQLYQETARKAGDQVAAIFQGHSLILQDEVVIDFIREMIRTQKVDAESAVAAAGEKFAGVFEQLDDPYFKERAADVKDVKERVLRKLRGGSEEPDQEEEEPVILIARELTPSQTVCMDPSKILGFVTELGSANSHVAILSRAMGIAALTGIRFTEEMDGKLVVLDGFSGELILEPDETSLAGYQEKQKGQEERQKLLAELRGKEDVTADGRRMDLFANVGSLEEVKRALENDARGIGLFRTEFLYLGKTDFPSEEEQFQAYKEALEQMEGKKVIIRTLDVGADKQTDYLQMEPEANPALGCRGIRLCLRRPDIFKTQLRALVRASAYGNLGILYPMIISVDEIRQIKALVNEVKAELEEEGISYGTFEQGVMIETPAAVMISSALAKEVDFFSIGTNDLTQYTLAVDRQDVKLDDLFDPRHPAVMELIRMTVEN</sequence>
<dbReference type="EC" id="2.7.3.9" evidence="6"/>
<evidence type="ECO:0000256" key="9">
    <source>
        <dbReference type="ARBA" id="ARBA00022490"/>
    </source>
</evidence>
<dbReference type="InterPro" id="IPR050499">
    <property type="entry name" value="PEP-utilizing_PTS_enzyme"/>
</dbReference>
<evidence type="ECO:0000256" key="2">
    <source>
        <dbReference type="ARBA" id="ARBA00001946"/>
    </source>
</evidence>
<evidence type="ECO:0000256" key="10">
    <source>
        <dbReference type="ARBA" id="ARBA00022597"/>
    </source>
</evidence>
<dbReference type="Proteomes" id="UP000713880">
    <property type="component" value="Unassembled WGS sequence"/>
</dbReference>
<reference evidence="22" key="2">
    <citation type="journal article" date="2021" name="Sci. Rep.">
        <title>The distribution of antibiotic resistance genes in chicken gut microbiota commensals.</title>
        <authorList>
            <person name="Juricova H."/>
            <person name="Matiasovicova J."/>
            <person name="Kubasova T."/>
            <person name="Cejkova D."/>
            <person name="Rychlik I."/>
        </authorList>
    </citation>
    <scope>NUCLEOTIDE SEQUENCE</scope>
    <source>
        <strain evidence="22">An420c</strain>
    </source>
</reference>
<dbReference type="GO" id="GO:0008965">
    <property type="term" value="F:phosphoenolpyruvate-protein phosphotransferase activity"/>
    <property type="evidence" value="ECO:0007669"/>
    <property type="project" value="UniProtKB-EC"/>
</dbReference>
<evidence type="ECO:0000256" key="15">
    <source>
        <dbReference type="ARBA" id="ARBA00022842"/>
    </source>
</evidence>
<evidence type="ECO:0000259" key="21">
    <source>
        <dbReference type="Pfam" id="PF05524"/>
    </source>
</evidence>
<comment type="subcellular location">
    <subcellularLocation>
        <location evidence="4">Cytoplasm</location>
    </subcellularLocation>
</comment>
<accession>A0A938WZA4</accession>
<feature type="binding site" evidence="18">
    <location>
        <position position="452"/>
    </location>
    <ligand>
        <name>Mg(2+)</name>
        <dbReference type="ChEBI" id="CHEBI:18420"/>
    </ligand>
</feature>
<protein>
    <recommendedName>
        <fullName evidence="7">Phosphoenolpyruvate-protein phosphotransferase</fullName>
        <ecNumber evidence="6">2.7.3.9</ecNumber>
    </recommendedName>
    <alternativeName>
        <fullName evidence="16">Phosphotransferase system, enzyme I</fullName>
    </alternativeName>
</protein>
<dbReference type="PROSITE" id="PS00742">
    <property type="entry name" value="PEP_ENZYMES_2"/>
    <property type="match status" value="1"/>
</dbReference>
<evidence type="ECO:0000313" key="22">
    <source>
        <dbReference type="EMBL" id="MBM6826426.1"/>
    </source>
</evidence>
<evidence type="ECO:0000256" key="12">
    <source>
        <dbReference type="ARBA" id="ARBA00022683"/>
    </source>
</evidence>
<dbReference type="InterPro" id="IPR008279">
    <property type="entry name" value="PEP-util_enz_mobile_dom"/>
</dbReference>
<evidence type="ECO:0000256" key="8">
    <source>
        <dbReference type="ARBA" id="ARBA00022448"/>
    </source>
</evidence>
<gene>
    <name evidence="22" type="primary">ptsP</name>
    <name evidence="22" type="ORF">H6A13_04790</name>
</gene>
<reference evidence="22" key="1">
    <citation type="submission" date="2020-08" db="EMBL/GenBank/DDBJ databases">
        <authorList>
            <person name="Cejkova D."/>
            <person name="Kubasova T."/>
            <person name="Jahodarova E."/>
            <person name="Rychlik I."/>
        </authorList>
    </citation>
    <scope>NUCLEOTIDE SEQUENCE</scope>
    <source>
        <strain evidence="22">An420c</strain>
    </source>
</reference>
<dbReference type="InterPro" id="IPR023151">
    <property type="entry name" value="PEP_util_CS"/>
</dbReference>
<dbReference type="SUPFAM" id="SSF47831">
    <property type="entry name" value="Enzyme I of the PEP:sugar phosphotransferase system HPr-binding (sub)domain"/>
    <property type="match status" value="1"/>
</dbReference>
<dbReference type="Pfam" id="PF00391">
    <property type="entry name" value="PEP-utilizers"/>
    <property type="match status" value="1"/>
</dbReference>
<dbReference type="Gene3D" id="3.20.20.60">
    <property type="entry name" value="Phosphoenolpyruvate-binding domains"/>
    <property type="match status" value="1"/>
</dbReference>
<keyword evidence="11 22" id="KW-0808">Transferase</keyword>
<comment type="catalytic activity">
    <reaction evidence="1">
        <text>L-histidyl-[protein] + phosphoenolpyruvate = N(pros)-phospho-L-histidyl-[protein] + pyruvate</text>
        <dbReference type="Rhea" id="RHEA:23880"/>
        <dbReference type="Rhea" id="RHEA-COMP:9745"/>
        <dbReference type="Rhea" id="RHEA-COMP:9746"/>
        <dbReference type="ChEBI" id="CHEBI:15361"/>
        <dbReference type="ChEBI" id="CHEBI:29979"/>
        <dbReference type="ChEBI" id="CHEBI:58702"/>
        <dbReference type="ChEBI" id="CHEBI:64837"/>
        <dbReference type="EC" id="2.7.3.9"/>
    </reaction>
</comment>
<evidence type="ECO:0000256" key="1">
    <source>
        <dbReference type="ARBA" id="ARBA00000683"/>
    </source>
</evidence>
<dbReference type="InterPro" id="IPR000121">
    <property type="entry name" value="PEP_util_C"/>
</dbReference>
<dbReference type="SUPFAM" id="SSF52009">
    <property type="entry name" value="Phosphohistidine domain"/>
    <property type="match status" value="1"/>
</dbReference>
<dbReference type="PRINTS" id="PR01736">
    <property type="entry name" value="PHPHTRNFRASE"/>
</dbReference>
<feature type="binding site" evidence="17">
    <location>
        <position position="462"/>
    </location>
    <ligand>
        <name>phosphoenolpyruvate</name>
        <dbReference type="ChEBI" id="CHEBI:58702"/>
    </ligand>
</feature>
<dbReference type="NCBIfam" id="TIGR01417">
    <property type="entry name" value="PTS_I_fam"/>
    <property type="match status" value="1"/>
</dbReference>
<keyword evidence="8" id="KW-0813">Transport</keyword>
<keyword evidence="9" id="KW-0963">Cytoplasm</keyword>
<evidence type="ECO:0000256" key="16">
    <source>
        <dbReference type="ARBA" id="ARBA00033235"/>
    </source>
</evidence>
<dbReference type="InterPro" id="IPR036637">
    <property type="entry name" value="Phosphohistidine_dom_sf"/>
</dbReference>
<keyword evidence="13 18" id="KW-0479">Metal-binding</keyword>
<dbReference type="Pfam" id="PF05524">
    <property type="entry name" value="PEP-utilisers_N"/>
    <property type="match status" value="1"/>
</dbReference>
<keyword evidence="10" id="KW-0762">Sugar transport</keyword>
<feature type="binding site" evidence="17">
    <location>
        <position position="294"/>
    </location>
    <ligand>
        <name>phosphoenolpyruvate</name>
        <dbReference type="ChEBI" id="CHEBI:58702"/>
    </ligand>
</feature>
<feature type="binding site" evidence="17">
    <location>
        <begin position="451"/>
        <end position="452"/>
    </location>
    <ligand>
        <name>phosphoenolpyruvate</name>
        <dbReference type="ChEBI" id="CHEBI:58702"/>
    </ligand>
</feature>
<name>A0A938WZA4_9CLOT</name>
<feature type="binding site" evidence="18">
    <location>
        <position position="428"/>
    </location>
    <ligand>
        <name>Mg(2+)</name>
        <dbReference type="ChEBI" id="CHEBI:18420"/>
    </ligand>
</feature>
<dbReference type="AlphaFoldDB" id="A0A938WZA4"/>
<comment type="function">
    <text evidence="3">General (non sugar-specific) component of the phosphoenolpyruvate-dependent sugar phosphotransferase system (sugar PTS). This major carbohydrate active-transport system catalyzes the phosphorylation of incoming sugar substrates concomitantly with their translocation across the cell membrane. Enzyme I transfers the phosphoryl group from phosphoenolpyruvate (PEP) to the phosphoryl carrier protein (HPr).</text>
</comment>
<dbReference type="GO" id="GO:0009401">
    <property type="term" value="P:phosphoenolpyruvate-dependent sugar phosphotransferase system"/>
    <property type="evidence" value="ECO:0007669"/>
    <property type="project" value="UniProtKB-KW"/>
</dbReference>
<keyword evidence="12" id="KW-0598">Phosphotransferase system</keyword>
<dbReference type="InterPro" id="IPR006318">
    <property type="entry name" value="PTS_EI-like"/>
</dbReference>
<dbReference type="InterPro" id="IPR024692">
    <property type="entry name" value="PTS_EI"/>
</dbReference>
<evidence type="ECO:0000256" key="6">
    <source>
        <dbReference type="ARBA" id="ARBA00012232"/>
    </source>
</evidence>
<feature type="domain" description="PEP-utilising enzyme C-terminal" evidence="20">
    <location>
        <begin position="251"/>
        <end position="487"/>
    </location>
</feature>
<evidence type="ECO:0000259" key="19">
    <source>
        <dbReference type="Pfam" id="PF00391"/>
    </source>
</evidence>
<evidence type="ECO:0000256" key="3">
    <source>
        <dbReference type="ARBA" id="ARBA00002728"/>
    </source>
</evidence>